<dbReference type="GO" id="GO:0071035">
    <property type="term" value="P:nuclear polyadenylation-dependent rRNA catabolic process"/>
    <property type="evidence" value="ECO:0007669"/>
    <property type="project" value="TreeGrafter"/>
</dbReference>
<evidence type="ECO:0000256" key="1">
    <source>
        <dbReference type="ARBA" id="ARBA00004496"/>
    </source>
</evidence>
<dbReference type="GO" id="GO:0035925">
    <property type="term" value="F:mRNA 3'-UTR AU-rich region binding"/>
    <property type="evidence" value="ECO:0007669"/>
    <property type="project" value="TreeGrafter"/>
</dbReference>
<evidence type="ECO:0000256" key="4">
    <source>
        <dbReference type="ARBA" id="ARBA00022490"/>
    </source>
</evidence>
<evidence type="ECO:0000256" key="5">
    <source>
        <dbReference type="ARBA" id="ARBA00022835"/>
    </source>
</evidence>
<dbReference type="GO" id="GO:0034476">
    <property type="term" value="P:U5 snRNA 3'-end processing"/>
    <property type="evidence" value="ECO:0007669"/>
    <property type="project" value="TreeGrafter"/>
</dbReference>
<proteinExistence type="inferred from homology"/>
<dbReference type="CDD" id="cd11367">
    <property type="entry name" value="RNase_PH_RRP42"/>
    <property type="match status" value="1"/>
</dbReference>
<keyword evidence="5" id="KW-0271">Exosome</keyword>
<dbReference type="GO" id="GO:0034473">
    <property type="term" value="P:U1 snRNA 3'-end processing"/>
    <property type="evidence" value="ECO:0007669"/>
    <property type="project" value="TreeGrafter"/>
</dbReference>
<dbReference type="PANTHER" id="PTHR11097:SF8">
    <property type="entry name" value="EXOSOME COMPLEX COMPONENT RRP42"/>
    <property type="match status" value="1"/>
</dbReference>
<dbReference type="GO" id="GO:0000176">
    <property type="term" value="C:nuclear exosome (RNase complex)"/>
    <property type="evidence" value="ECO:0007669"/>
    <property type="project" value="TreeGrafter"/>
</dbReference>
<dbReference type="Pfam" id="PF01138">
    <property type="entry name" value="RNase_PH"/>
    <property type="match status" value="1"/>
</dbReference>
<evidence type="ECO:0000259" key="7">
    <source>
        <dbReference type="Pfam" id="PF01138"/>
    </source>
</evidence>
<dbReference type="SUPFAM" id="SSF55666">
    <property type="entry name" value="Ribonuclease PH domain 2-like"/>
    <property type="match status" value="1"/>
</dbReference>
<protein>
    <recommendedName>
        <fullName evidence="6">Ribosomal RNA-processing protein 42</fullName>
    </recommendedName>
</protein>
<sequence>MISKVEKDYISKGIAAGIRNDGRGPNESRQLELETGIINQASGSCRVSVRGGTEVLVGIKVSVGDIQELDTRDEEEEAMKNRADVGRIVCSVECSPSAKIVLDKRQIEEMCILYTQILNRTLNGPQGGLDLYKLCIIPGSVCWILNIDVLILNYGGSVFDAIFMAVRGAIHNTRLAKVKVESTDGAFDFEVEDDETEVLEGRENVPVAVTAFQIDKNHVIDAMPLEEQCSDSSVSVMVNKHGKLCGVQKGLKGSLETSLLINMIQHCQNKGQEVISAMDSFLAQEERRIIDLVEPVGFR</sequence>
<dbReference type="Proteomes" id="UP001210925">
    <property type="component" value="Unassembled WGS sequence"/>
</dbReference>
<dbReference type="InterPro" id="IPR027408">
    <property type="entry name" value="PNPase/RNase_PH_dom_sf"/>
</dbReference>
<dbReference type="InterPro" id="IPR015847">
    <property type="entry name" value="ExoRNase_PH_dom2"/>
</dbReference>
<evidence type="ECO:0000256" key="2">
    <source>
        <dbReference type="ARBA" id="ARBA00004604"/>
    </source>
</evidence>
<dbReference type="AlphaFoldDB" id="A0AAD5UEB5"/>
<keyword evidence="10" id="KW-1185">Reference proteome</keyword>
<name>A0AAD5UEB5_9FUNG</name>
<comment type="similarity">
    <text evidence="3">Belongs to the RNase PH family.</text>
</comment>
<feature type="domain" description="Exoribonuclease phosphorolytic" evidence="7">
    <location>
        <begin position="27"/>
        <end position="175"/>
    </location>
</feature>
<reference evidence="9" key="1">
    <citation type="submission" date="2020-05" db="EMBL/GenBank/DDBJ databases">
        <title>Phylogenomic resolution of chytrid fungi.</title>
        <authorList>
            <person name="Stajich J.E."/>
            <person name="Amses K."/>
            <person name="Simmons R."/>
            <person name="Seto K."/>
            <person name="Myers J."/>
            <person name="Bonds A."/>
            <person name="Quandt C.A."/>
            <person name="Barry K."/>
            <person name="Liu P."/>
            <person name="Grigoriev I."/>
            <person name="Longcore J.E."/>
            <person name="James T.Y."/>
        </authorList>
    </citation>
    <scope>NUCLEOTIDE SEQUENCE</scope>
    <source>
        <strain evidence="9">PLAUS21</strain>
    </source>
</reference>
<organism evidence="9 10">
    <name type="scientific">Boothiomyces macroporosus</name>
    <dbReference type="NCBI Taxonomy" id="261099"/>
    <lineage>
        <taxon>Eukaryota</taxon>
        <taxon>Fungi</taxon>
        <taxon>Fungi incertae sedis</taxon>
        <taxon>Chytridiomycota</taxon>
        <taxon>Chytridiomycota incertae sedis</taxon>
        <taxon>Chytridiomycetes</taxon>
        <taxon>Rhizophydiales</taxon>
        <taxon>Terramycetaceae</taxon>
        <taxon>Boothiomyces</taxon>
    </lineage>
</organism>
<dbReference type="GO" id="GO:0034475">
    <property type="term" value="P:U4 snRNA 3'-end processing"/>
    <property type="evidence" value="ECO:0007669"/>
    <property type="project" value="TreeGrafter"/>
</dbReference>
<evidence type="ECO:0000256" key="3">
    <source>
        <dbReference type="ARBA" id="ARBA00006678"/>
    </source>
</evidence>
<comment type="subcellular location">
    <subcellularLocation>
        <location evidence="1">Cytoplasm</location>
    </subcellularLocation>
    <subcellularLocation>
        <location evidence="2">Nucleus</location>
        <location evidence="2">Nucleolus</location>
    </subcellularLocation>
</comment>
<feature type="domain" description="Exoribonuclease phosphorolytic" evidence="8">
    <location>
        <begin position="204"/>
        <end position="264"/>
    </location>
</feature>
<dbReference type="GO" id="GO:0005730">
    <property type="term" value="C:nucleolus"/>
    <property type="evidence" value="ECO:0007669"/>
    <property type="project" value="UniProtKB-SubCell"/>
</dbReference>
<accession>A0AAD5UEB5</accession>
<gene>
    <name evidence="9" type="primary">EXOSC7</name>
    <name evidence="9" type="ORF">HK103_005865</name>
</gene>
<dbReference type="GO" id="GO:0071028">
    <property type="term" value="P:nuclear mRNA surveillance"/>
    <property type="evidence" value="ECO:0007669"/>
    <property type="project" value="TreeGrafter"/>
</dbReference>
<dbReference type="Pfam" id="PF03725">
    <property type="entry name" value="RNase_PH_C"/>
    <property type="match status" value="1"/>
</dbReference>
<evidence type="ECO:0000313" key="9">
    <source>
        <dbReference type="EMBL" id="KAJ3255852.1"/>
    </source>
</evidence>
<dbReference type="EMBL" id="JADGKB010000059">
    <property type="protein sequence ID" value="KAJ3255852.1"/>
    <property type="molecule type" value="Genomic_DNA"/>
</dbReference>
<dbReference type="GO" id="GO:0071038">
    <property type="term" value="P:TRAMP-dependent tRNA surveillance pathway"/>
    <property type="evidence" value="ECO:0007669"/>
    <property type="project" value="TreeGrafter"/>
</dbReference>
<keyword evidence="4" id="KW-0963">Cytoplasm</keyword>
<dbReference type="GO" id="GO:0016075">
    <property type="term" value="P:rRNA catabolic process"/>
    <property type="evidence" value="ECO:0007669"/>
    <property type="project" value="TreeGrafter"/>
</dbReference>
<evidence type="ECO:0000259" key="8">
    <source>
        <dbReference type="Pfam" id="PF03725"/>
    </source>
</evidence>
<dbReference type="InterPro" id="IPR020568">
    <property type="entry name" value="Ribosomal_Su5_D2-typ_SF"/>
</dbReference>
<dbReference type="SUPFAM" id="SSF54211">
    <property type="entry name" value="Ribosomal protein S5 domain 2-like"/>
    <property type="match status" value="1"/>
</dbReference>
<comment type="caution">
    <text evidence="9">The sequence shown here is derived from an EMBL/GenBank/DDBJ whole genome shotgun (WGS) entry which is preliminary data.</text>
</comment>
<dbReference type="Gene3D" id="3.30.230.70">
    <property type="entry name" value="GHMP Kinase, N-terminal domain"/>
    <property type="match status" value="1"/>
</dbReference>
<dbReference type="InterPro" id="IPR036345">
    <property type="entry name" value="ExoRNase_PH_dom2_sf"/>
</dbReference>
<dbReference type="InterPro" id="IPR001247">
    <property type="entry name" value="ExoRNase_PH_dom1"/>
</dbReference>
<dbReference type="InterPro" id="IPR050590">
    <property type="entry name" value="Exosome_comp_Rrp42_subfam"/>
</dbReference>
<dbReference type="PANTHER" id="PTHR11097">
    <property type="entry name" value="EXOSOME COMPLEX EXONUCLEASE RIBOSOMAL RNA PROCESSING PROTEIN"/>
    <property type="match status" value="1"/>
</dbReference>
<dbReference type="GO" id="GO:0000467">
    <property type="term" value="P:exonucleolytic trimming to generate mature 3'-end of 5.8S rRNA from tricistronic rRNA transcript (SSU-rRNA, 5.8S rRNA, LSU-rRNA)"/>
    <property type="evidence" value="ECO:0007669"/>
    <property type="project" value="TreeGrafter"/>
</dbReference>
<dbReference type="GO" id="GO:0000177">
    <property type="term" value="C:cytoplasmic exosome (RNase complex)"/>
    <property type="evidence" value="ECO:0007669"/>
    <property type="project" value="TreeGrafter"/>
</dbReference>
<evidence type="ECO:0000313" key="10">
    <source>
        <dbReference type="Proteomes" id="UP001210925"/>
    </source>
</evidence>
<evidence type="ECO:0000256" key="6">
    <source>
        <dbReference type="ARBA" id="ARBA00042523"/>
    </source>
</evidence>